<keyword evidence="2" id="KW-1185">Reference proteome</keyword>
<evidence type="ECO:0000313" key="1">
    <source>
        <dbReference type="EMBL" id="TYP70363.1"/>
    </source>
</evidence>
<protein>
    <recommendedName>
        <fullName evidence="3">YolD-like protein</fullName>
    </recommendedName>
</protein>
<sequence length="95" mass="11013">MTPNQPVSIVEKEQIKFLKFPKEEVLKKRKDQIDRILDLQRALSLGNLEHQKVKILFMDDQGSKKVETTIWGITDKAVILKESTVIPMERILKIA</sequence>
<dbReference type="RefSeq" id="WP_148783738.1">
    <property type="nucleotide sequence ID" value="NZ_VNHU01000013.1"/>
</dbReference>
<name>A0A5S5BXK4_9FLAO</name>
<evidence type="ECO:0000313" key="2">
    <source>
        <dbReference type="Proteomes" id="UP000324376"/>
    </source>
</evidence>
<proteinExistence type="predicted"/>
<dbReference type="OrthoDB" id="982075at2"/>
<dbReference type="Proteomes" id="UP000324376">
    <property type="component" value="Unassembled WGS sequence"/>
</dbReference>
<evidence type="ECO:0008006" key="3">
    <source>
        <dbReference type="Google" id="ProtNLM"/>
    </source>
</evidence>
<dbReference type="EMBL" id="VNHU01000013">
    <property type="protein sequence ID" value="TYP70363.1"/>
    <property type="molecule type" value="Genomic_DNA"/>
</dbReference>
<accession>A0A5S5BXK4</accession>
<comment type="caution">
    <text evidence="1">The sequence shown here is derived from an EMBL/GenBank/DDBJ whole genome shotgun (WGS) entry which is preliminary data.</text>
</comment>
<gene>
    <name evidence="1" type="ORF">BD809_11327</name>
</gene>
<reference evidence="1 2" key="1">
    <citation type="submission" date="2019-07" db="EMBL/GenBank/DDBJ databases">
        <title>Genomic Encyclopedia of Archaeal and Bacterial Type Strains, Phase II (KMG-II): from individual species to whole genera.</title>
        <authorList>
            <person name="Goeker M."/>
        </authorList>
    </citation>
    <scope>NUCLEOTIDE SEQUENCE [LARGE SCALE GENOMIC DNA]</scope>
    <source>
        <strain evidence="1 2">DSM 17527</strain>
    </source>
</reference>
<dbReference type="AlphaFoldDB" id="A0A5S5BXK4"/>
<organism evidence="1 2">
    <name type="scientific">Aquimarina intermedia</name>
    <dbReference type="NCBI Taxonomy" id="350814"/>
    <lineage>
        <taxon>Bacteria</taxon>
        <taxon>Pseudomonadati</taxon>
        <taxon>Bacteroidota</taxon>
        <taxon>Flavobacteriia</taxon>
        <taxon>Flavobacteriales</taxon>
        <taxon>Flavobacteriaceae</taxon>
        <taxon>Aquimarina</taxon>
    </lineage>
</organism>